<dbReference type="Pfam" id="PF01182">
    <property type="entry name" value="Glucosamine_iso"/>
    <property type="match status" value="1"/>
</dbReference>
<evidence type="ECO:0000256" key="2">
    <source>
        <dbReference type="ARBA" id="ARBA00002681"/>
    </source>
</evidence>
<dbReference type="STRING" id="1612308.SAMN05444581_107157"/>
<dbReference type="GO" id="GO:0006098">
    <property type="term" value="P:pentose-phosphate shunt"/>
    <property type="evidence" value="ECO:0007669"/>
    <property type="project" value="UniProtKB-UniPathway"/>
</dbReference>
<dbReference type="OrthoDB" id="9810967at2"/>
<dbReference type="UniPathway" id="UPA00115">
    <property type="reaction ID" value="UER00409"/>
</dbReference>
<dbReference type="RefSeq" id="WP_091681667.1">
    <property type="nucleotide sequence ID" value="NZ_FOSN01000007.1"/>
</dbReference>
<protein>
    <recommendedName>
        <fullName evidence="6 7">6-phosphogluconolactonase</fullName>
        <shortName evidence="7">6PGL</shortName>
        <ecNumber evidence="5 7">3.1.1.31</ecNumber>
    </recommendedName>
</protein>
<dbReference type="InterPro" id="IPR037171">
    <property type="entry name" value="NagB/RpiA_transferase-like"/>
</dbReference>
<evidence type="ECO:0000256" key="5">
    <source>
        <dbReference type="ARBA" id="ARBA00013198"/>
    </source>
</evidence>
<dbReference type="SUPFAM" id="SSF100950">
    <property type="entry name" value="NagB/RpiA/CoA transferase-like"/>
    <property type="match status" value="1"/>
</dbReference>
<evidence type="ECO:0000313" key="9">
    <source>
        <dbReference type="EMBL" id="SFK40389.1"/>
    </source>
</evidence>
<dbReference type="InterPro" id="IPR005900">
    <property type="entry name" value="6-phosphogluconolactonase_DevB"/>
</dbReference>
<dbReference type="CDD" id="cd01400">
    <property type="entry name" value="6PGL"/>
    <property type="match status" value="1"/>
</dbReference>
<reference evidence="9 10" key="1">
    <citation type="submission" date="2016-10" db="EMBL/GenBank/DDBJ databases">
        <authorList>
            <person name="de Groot N.N."/>
        </authorList>
    </citation>
    <scope>NUCLEOTIDE SEQUENCE [LARGE SCALE GENOMIC DNA]</scope>
    <source>
        <strain evidence="9 10">NE2</strain>
    </source>
</reference>
<comment type="pathway">
    <text evidence="3 7">Carbohydrate degradation; pentose phosphate pathway; D-ribulose 5-phosphate from D-glucose 6-phosphate (oxidative stage): step 2/3.</text>
</comment>
<feature type="domain" description="Glucosamine/galactosamine-6-phosphate isomerase" evidence="8">
    <location>
        <begin position="12"/>
        <end position="225"/>
    </location>
</feature>
<proteinExistence type="inferred from homology"/>
<evidence type="ECO:0000256" key="6">
    <source>
        <dbReference type="ARBA" id="ARBA00020337"/>
    </source>
</evidence>
<dbReference type="PANTHER" id="PTHR11054">
    <property type="entry name" value="6-PHOSPHOGLUCONOLACTONASE"/>
    <property type="match status" value="1"/>
</dbReference>
<evidence type="ECO:0000259" key="8">
    <source>
        <dbReference type="Pfam" id="PF01182"/>
    </source>
</evidence>
<dbReference type="PANTHER" id="PTHR11054:SF0">
    <property type="entry name" value="6-PHOSPHOGLUCONOLACTONASE"/>
    <property type="match status" value="1"/>
</dbReference>
<dbReference type="Proteomes" id="UP000198755">
    <property type="component" value="Unassembled WGS sequence"/>
</dbReference>
<dbReference type="InterPro" id="IPR039104">
    <property type="entry name" value="6PGL"/>
</dbReference>
<keyword evidence="7" id="KW-0378">Hydrolase</keyword>
<dbReference type="EMBL" id="FOSN01000007">
    <property type="protein sequence ID" value="SFK40389.1"/>
    <property type="molecule type" value="Genomic_DNA"/>
</dbReference>
<evidence type="ECO:0000256" key="4">
    <source>
        <dbReference type="ARBA" id="ARBA00010662"/>
    </source>
</evidence>
<dbReference type="GO" id="GO:0017057">
    <property type="term" value="F:6-phosphogluconolactonase activity"/>
    <property type="evidence" value="ECO:0007669"/>
    <property type="project" value="UniProtKB-UniRule"/>
</dbReference>
<organism evidence="9 10">
    <name type="scientific">Methylocapsa palsarum</name>
    <dbReference type="NCBI Taxonomy" id="1612308"/>
    <lineage>
        <taxon>Bacteria</taxon>
        <taxon>Pseudomonadati</taxon>
        <taxon>Pseudomonadota</taxon>
        <taxon>Alphaproteobacteria</taxon>
        <taxon>Hyphomicrobiales</taxon>
        <taxon>Beijerinckiaceae</taxon>
        <taxon>Methylocapsa</taxon>
    </lineage>
</organism>
<dbReference type="InterPro" id="IPR006148">
    <property type="entry name" value="Glc/Gal-6P_isomerase"/>
</dbReference>
<evidence type="ECO:0000313" key="10">
    <source>
        <dbReference type="Proteomes" id="UP000198755"/>
    </source>
</evidence>
<dbReference type="EC" id="3.1.1.31" evidence="5 7"/>
<accession>A0A1I3Z9Y1</accession>
<comment type="function">
    <text evidence="2 7">Hydrolysis of 6-phosphogluconolactone to 6-phosphogluconate.</text>
</comment>
<dbReference type="GO" id="GO:0005975">
    <property type="term" value="P:carbohydrate metabolic process"/>
    <property type="evidence" value="ECO:0007669"/>
    <property type="project" value="UniProtKB-UniRule"/>
</dbReference>
<comment type="similarity">
    <text evidence="4 7">Belongs to the glucosamine/galactosamine-6-phosphate isomerase family. 6-phosphogluconolactonase subfamily.</text>
</comment>
<keyword evidence="10" id="KW-1185">Reference proteome</keyword>
<comment type="catalytic activity">
    <reaction evidence="1 7">
        <text>6-phospho-D-glucono-1,5-lactone + H2O = 6-phospho-D-gluconate + H(+)</text>
        <dbReference type="Rhea" id="RHEA:12556"/>
        <dbReference type="ChEBI" id="CHEBI:15377"/>
        <dbReference type="ChEBI" id="CHEBI:15378"/>
        <dbReference type="ChEBI" id="CHEBI:57955"/>
        <dbReference type="ChEBI" id="CHEBI:58759"/>
        <dbReference type="EC" id="3.1.1.31"/>
    </reaction>
</comment>
<sequence length="241" mass="25924">MIPGPFVDVAENAEEMAERAAIWLTTQAALAGERWSLNLSGGSTPKRVYELLGGAELRGRIDWRKAHLFWGDERFVPHSNPDSNYKMAFDAMIAHVPIPAAQVHAIRTDADSPQEAADLYAAALQDYYGSRSIDPERPLFDVTLLGLGDDGHTASLFPGSSALEERRAWVVSVVGVKPEPRITQTYPVLGSSRNILFLVAGAGKREILSCVLGGDLSLPAARIETAGAIRIFADKAAISAG</sequence>
<dbReference type="Gene3D" id="3.40.50.1360">
    <property type="match status" value="1"/>
</dbReference>
<evidence type="ECO:0000256" key="3">
    <source>
        <dbReference type="ARBA" id="ARBA00004961"/>
    </source>
</evidence>
<gene>
    <name evidence="7" type="primary">pgl</name>
    <name evidence="9" type="ORF">SAMN05444581_107157</name>
</gene>
<dbReference type="NCBIfam" id="TIGR01198">
    <property type="entry name" value="pgl"/>
    <property type="match status" value="1"/>
</dbReference>
<evidence type="ECO:0000256" key="1">
    <source>
        <dbReference type="ARBA" id="ARBA00000832"/>
    </source>
</evidence>
<name>A0A1I3Z9Y1_9HYPH</name>
<dbReference type="AlphaFoldDB" id="A0A1I3Z9Y1"/>
<evidence type="ECO:0000256" key="7">
    <source>
        <dbReference type="RuleBase" id="RU365095"/>
    </source>
</evidence>